<dbReference type="Proteomes" id="UP000241964">
    <property type="component" value="Unassembled WGS sequence"/>
</dbReference>
<dbReference type="PANTHER" id="PTHR30069:SF29">
    <property type="entry name" value="HEMOGLOBIN AND HEMOGLOBIN-HAPTOGLOBIN-BINDING PROTEIN 1-RELATED"/>
    <property type="match status" value="1"/>
</dbReference>
<feature type="signal peptide" evidence="3">
    <location>
        <begin position="1"/>
        <end position="27"/>
    </location>
</feature>
<comment type="caution">
    <text evidence="5">The sequence shown here is derived from an EMBL/GenBank/DDBJ whole genome shotgun (WGS) entry which is preliminary data.</text>
</comment>
<dbReference type="PANTHER" id="PTHR30069">
    <property type="entry name" value="TONB-DEPENDENT OUTER MEMBRANE RECEPTOR"/>
    <property type="match status" value="1"/>
</dbReference>
<dbReference type="SUPFAM" id="SSF56935">
    <property type="entry name" value="Porins"/>
    <property type="match status" value="1"/>
</dbReference>
<evidence type="ECO:0000256" key="2">
    <source>
        <dbReference type="PROSITE-ProRule" id="PRU01360"/>
    </source>
</evidence>
<dbReference type="Gene3D" id="2.170.130.10">
    <property type="entry name" value="TonB-dependent receptor, plug domain"/>
    <property type="match status" value="1"/>
</dbReference>
<dbReference type="Gene3D" id="2.60.40.1930">
    <property type="match status" value="1"/>
</dbReference>
<dbReference type="AlphaFoldDB" id="A0A2P8FDV0"/>
<keyword evidence="2" id="KW-0472">Membrane</keyword>
<keyword evidence="2" id="KW-0813">Transport</keyword>
<dbReference type="GO" id="GO:0044718">
    <property type="term" value="P:siderophore transmembrane transport"/>
    <property type="evidence" value="ECO:0007669"/>
    <property type="project" value="TreeGrafter"/>
</dbReference>
<dbReference type="GO" id="GO:0015344">
    <property type="term" value="F:siderophore uptake transmembrane transporter activity"/>
    <property type="evidence" value="ECO:0007669"/>
    <property type="project" value="TreeGrafter"/>
</dbReference>
<dbReference type="EMBL" id="PYAS01000025">
    <property type="protein sequence ID" value="PSL19848.1"/>
    <property type="molecule type" value="Genomic_DNA"/>
</dbReference>
<comment type="similarity">
    <text evidence="2">Belongs to the TonB-dependent receptor family.</text>
</comment>
<accession>A0A2P8FDV0</accession>
<dbReference type="GO" id="GO:0009279">
    <property type="term" value="C:cell outer membrane"/>
    <property type="evidence" value="ECO:0007669"/>
    <property type="project" value="UniProtKB-SubCell"/>
</dbReference>
<dbReference type="InterPro" id="IPR012910">
    <property type="entry name" value="Plug_dom"/>
</dbReference>
<dbReference type="NCBIfam" id="TIGR04057">
    <property type="entry name" value="SusC_RagA_signa"/>
    <property type="match status" value="1"/>
</dbReference>
<reference evidence="5 6" key="1">
    <citation type="submission" date="2018-03" db="EMBL/GenBank/DDBJ databases">
        <title>Genomic Encyclopedia of Archaeal and Bacterial Type Strains, Phase II (KMG-II): from individual species to whole genera.</title>
        <authorList>
            <person name="Goeker M."/>
        </authorList>
    </citation>
    <scope>NUCLEOTIDE SEQUENCE [LARGE SCALE GENOMIC DNA]</scope>
    <source>
        <strain evidence="5 6">DSM 29057</strain>
    </source>
</reference>
<evidence type="ECO:0000256" key="1">
    <source>
        <dbReference type="ARBA" id="ARBA00022729"/>
    </source>
</evidence>
<keyword evidence="2" id="KW-0998">Cell outer membrane</keyword>
<dbReference type="InterPro" id="IPR037066">
    <property type="entry name" value="Plug_dom_sf"/>
</dbReference>
<dbReference type="InterPro" id="IPR023997">
    <property type="entry name" value="TonB-dep_OMP_SusC/RagA_CS"/>
</dbReference>
<keyword evidence="1 3" id="KW-0732">Signal</keyword>
<proteinExistence type="inferred from homology"/>
<feature type="chain" id="PRO_5015194386" evidence="3">
    <location>
        <begin position="28"/>
        <end position="811"/>
    </location>
</feature>
<dbReference type="RefSeq" id="WP_106599458.1">
    <property type="nucleotide sequence ID" value="NZ_PYAS01000025.1"/>
</dbReference>
<keyword evidence="2" id="KW-1134">Transmembrane beta strand</keyword>
<sequence>MPWKKPFINSALLAAIALLLAAFQWSEEDFTQFISNKLIKYRSARPVEKAYLHLDKPYYVTGDTLWFKAYLTEGSLHLADSASNLLYVDLIEQRSGRNAALKRVQLTGGVGHGEFVLTDSLAPGAYMIRAYTNWMRNSSEDFFFQKNLYVFDYEENNSSNTNTGKTDLQFFPEGGQLVADINTRIAFKAVNEAGLAQEVAGFVLGQSGDTVASFKSEHLGMGRFQFAPKTGESYRAFLKENDGKVTPFAFPKIHDSGFTMLVDNLSSPLKMRVIAYAKIPGKTEIPVHVVGHSRGIVAFVAKGKVTNRGLMMQLPTTELPDGITHLTLFDDAGKPVCERLVFVDHSRSLRVNIKPSKAEYKPREKVDVEVTVTDSAGKPVEANLSLAVTDAGQILQQPLDQNIASYLLLSSDLKGFIEQPAYYLDPTKPQRKIHLDYLMMTQGWTRFKWEDVLADSIPPTKRYVEQGITLEGDTKRNNKKLTEKTVLSLFVSNDSLSNFLTAETDENGHFTVYNLAFSDSLQLRLQGMNKKGNQNLSFTLNPFDPPRASVVKIPFKPVTVDAQRLADFLKNAARDQEISTKIRENRERLLREVTIKAKKEVPRDSRKLYSSADATLKVTPQMSAGYTSILDMLQGRVAGVSVMGSGMNAVVSIRGNRGEPLFVLDGMPVDKQLITSLSVFDVESIDVLKGASAAIYGSRGGNGVISVLTKRGNENYDYSQDIVPGVLVTKIAGFHTPREFYKPQYGPTNPPAPNPDFRSTVFWAPMLKTGSDGKARVSYYHSDATGSADIHVEALTPTGLPGFGKSAYPVR</sequence>
<evidence type="ECO:0000256" key="3">
    <source>
        <dbReference type="SAM" id="SignalP"/>
    </source>
</evidence>
<keyword evidence="2" id="KW-0812">Transmembrane</keyword>
<dbReference type="Pfam" id="PF07715">
    <property type="entry name" value="Plug"/>
    <property type="match status" value="1"/>
</dbReference>
<gene>
    <name evidence="5" type="ORF">CLV60_12520</name>
</gene>
<dbReference type="InterPro" id="IPR039426">
    <property type="entry name" value="TonB-dep_rcpt-like"/>
</dbReference>
<dbReference type="PROSITE" id="PS52016">
    <property type="entry name" value="TONB_DEPENDENT_REC_3"/>
    <property type="match status" value="1"/>
</dbReference>
<protein>
    <submittedName>
        <fullName evidence="5">TonB-dependent SusC/RagA subfamily outer membrane receptor</fullName>
    </submittedName>
</protein>
<name>A0A2P8FDV0_9BACT</name>
<keyword evidence="5" id="KW-0675">Receptor</keyword>
<evidence type="ECO:0000259" key="4">
    <source>
        <dbReference type="Pfam" id="PF07715"/>
    </source>
</evidence>
<feature type="domain" description="TonB-dependent receptor plug" evidence="4">
    <location>
        <begin position="625"/>
        <end position="704"/>
    </location>
</feature>
<dbReference type="OrthoDB" id="679547at2"/>
<evidence type="ECO:0000313" key="6">
    <source>
        <dbReference type="Proteomes" id="UP000241964"/>
    </source>
</evidence>
<comment type="subcellular location">
    <subcellularLocation>
        <location evidence="2">Cell outer membrane</location>
        <topology evidence="2">Multi-pass membrane protein</topology>
    </subcellularLocation>
</comment>
<organism evidence="5 6">
    <name type="scientific">Dyadobacter jiangsuensis</name>
    <dbReference type="NCBI Taxonomy" id="1591085"/>
    <lineage>
        <taxon>Bacteria</taxon>
        <taxon>Pseudomonadati</taxon>
        <taxon>Bacteroidota</taxon>
        <taxon>Cytophagia</taxon>
        <taxon>Cytophagales</taxon>
        <taxon>Spirosomataceae</taxon>
        <taxon>Dyadobacter</taxon>
    </lineage>
</organism>
<keyword evidence="6" id="KW-1185">Reference proteome</keyword>
<evidence type="ECO:0000313" key="5">
    <source>
        <dbReference type="EMBL" id="PSL19848.1"/>
    </source>
</evidence>